<accession>A0A943V205</accession>
<reference evidence="2" key="1">
    <citation type="submission" date="2021-02" db="EMBL/GenBank/DDBJ databases">
        <title>Infant gut strain persistence is associated with maternal origin, phylogeny, and functional potential including surface adhesion and iron acquisition.</title>
        <authorList>
            <person name="Lou Y.C."/>
        </authorList>
    </citation>
    <scope>NUCLEOTIDE SEQUENCE</scope>
    <source>
        <strain evidence="2">L2_039_000G1_dasL2_039_000G1_concoct_11</strain>
    </source>
</reference>
<dbReference type="AlphaFoldDB" id="A0A943V205"/>
<proteinExistence type="predicted"/>
<keyword evidence="1" id="KW-0732">Signal</keyword>
<name>A0A943V205_9ACTN</name>
<dbReference type="Proteomes" id="UP000727506">
    <property type="component" value="Unassembled WGS sequence"/>
</dbReference>
<evidence type="ECO:0000313" key="2">
    <source>
        <dbReference type="EMBL" id="MBS6941375.1"/>
    </source>
</evidence>
<evidence type="ECO:0000313" key="3">
    <source>
        <dbReference type="Proteomes" id="UP000727506"/>
    </source>
</evidence>
<comment type="caution">
    <text evidence="2">The sequence shown here is derived from an EMBL/GenBank/DDBJ whole genome shotgun (WGS) entry which is preliminary data.</text>
</comment>
<organism evidence="2 3">
    <name type="scientific">Slackia piriformis</name>
    <dbReference type="NCBI Taxonomy" id="626934"/>
    <lineage>
        <taxon>Bacteria</taxon>
        <taxon>Bacillati</taxon>
        <taxon>Actinomycetota</taxon>
        <taxon>Coriobacteriia</taxon>
        <taxon>Eggerthellales</taxon>
        <taxon>Eggerthellaceae</taxon>
        <taxon>Slackia</taxon>
    </lineage>
</organism>
<evidence type="ECO:0000256" key="1">
    <source>
        <dbReference type="SAM" id="SignalP"/>
    </source>
</evidence>
<feature type="chain" id="PRO_5037245011" evidence="1">
    <location>
        <begin position="27"/>
        <end position="69"/>
    </location>
</feature>
<gene>
    <name evidence="2" type="ORF">KH142_07880</name>
</gene>
<feature type="non-terminal residue" evidence="2">
    <location>
        <position position="69"/>
    </location>
</feature>
<protein>
    <submittedName>
        <fullName evidence="2">Uncharacterized protein</fullName>
    </submittedName>
</protein>
<feature type="signal peptide" evidence="1">
    <location>
        <begin position="1"/>
        <end position="26"/>
    </location>
</feature>
<dbReference type="PROSITE" id="PS51257">
    <property type="entry name" value="PROKAR_LIPOPROTEIN"/>
    <property type="match status" value="1"/>
</dbReference>
<dbReference type="EMBL" id="JAGZSV010000170">
    <property type="protein sequence ID" value="MBS6941375.1"/>
    <property type="molecule type" value="Genomic_DNA"/>
</dbReference>
<sequence>MKKNMTKRIFACLAVAAALAMCVIFAGCAGGGNVEEGLPAWGDEAKLAEQAQALIDDYSARDYEAAAEA</sequence>